<protein>
    <recommendedName>
        <fullName evidence="10">FERM domain-containing protein</fullName>
    </recommendedName>
</protein>
<dbReference type="GO" id="GO:0016028">
    <property type="term" value="C:rhabdomere"/>
    <property type="evidence" value="ECO:0007669"/>
    <property type="project" value="UniProtKB-SubCell"/>
</dbReference>
<evidence type="ECO:0000256" key="9">
    <source>
        <dbReference type="SAM" id="MobiDB-lite"/>
    </source>
</evidence>
<dbReference type="SUPFAM" id="SSF48678">
    <property type="entry name" value="Moesin tail domain"/>
    <property type="match status" value="1"/>
</dbReference>
<dbReference type="AlphaFoldDB" id="A0A8K0G7T8"/>
<keyword evidence="12" id="KW-1185">Reference proteome</keyword>
<dbReference type="InterPro" id="IPR041789">
    <property type="entry name" value="ERM_FERM_C"/>
</dbReference>
<dbReference type="SUPFAM" id="SSF50729">
    <property type="entry name" value="PH domain-like"/>
    <property type="match status" value="1"/>
</dbReference>
<organism evidence="11 12">
    <name type="scientific">Ignelater luminosus</name>
    <name type="common">Cucubano</name>
    <name type="synonym">Pyrophorus luminosus</name>
    <dbReference type="NCBI Taxonomy" id="2038154"/>
    <lineage>
        <taxon>Eukaryota</taxon>
        <taxon>Metazoa</taxon>
        <taxon>Ecdysozoa</taxon>
        <taxon>Arthropoda</taxon>
        <taxon>Hexapoda</taxon>
        <taxon>Insecta</taxon>
        <taxon>Pterygota</taxon>
        <taxon>Neoptera</taxon>
        <taxon>Endopterygota</taxon>
        <taxon>Coleoptera</taxon>
        <taxon>Polyphaga</taxon>
        <taxon>Elateriformia</taxon>
        <taxon>Elateroidea</taxon>
        <taxon>Elateridae</taxon>
        <taxon>Agrypninae</taxon>
        <taxon>Pyrophorini</taxon>
        <taxon>Ignelater</taxon>
    </lineage>
</organism>
<evidence type="ECO:0000313" key="11">
    <source>
        <dbReference type="EMBL" id="KAF2888628.1"/>
    </source>
</evidence>
<dbReference type="Gene3D" id="1.20.80.10">
    <property type="match status" value="1"/>
</dbReference>
<dbReference type="InterPro" id="IPR035963">
    <property type="entry name" value="FERM_2"/>
</dbReference>
<evidence type="ECO:0000256" key="8">
    <source>
        <dbReference type="SAM" id="Coils"/>
    </source>
</evidence>
<keyword evidence="8" id="KW-0175">Coiled coil</keyword>
<dbReference type="GO" id="GO:0005912">
    <property type="term" value="C:adherens junction"/>
    <property type="evidence" value="ECO:0007669"/>
    <property type="project" value="UniProtKB-SubCell"/>
</dbReference>
<keyword evidence="6" id="KW-0963">Cytoplasm</keyword>
<dbReference type="EMBL" id="VTPC01075434">
    <property type="protein sequence ID" value="KAF2888628.1"/>
    <property type="molecule type" value="Genomic_DNA"/>
</dbReference>
<dbReference type="InterPro" id="IPR008954">
    <property type="entry name" value="Moesin_tail_sf"/>
</dbReference>
<dbReference type="Pfam" id="PF20492">
    <property type="entry name" value="ERM_helical"/>
    <property type="match status" value="1"/>
</dbReference>
<keyword evidence="4" id="KW-1003">Cell membrane</keyword>
<evidence type="ECO:0000256" key="6">
    <source>
        <dbReference type="ARBA" id="ARBA00023212"/>
    </source>
</evidence>
<dbReference type="GO" id="GO:0030182">
    <property type="term" value="P:neuron differentiation"/>
    <property type="evidence" value="ECO:0007669"/>
    <property type="project" value="UniProtKB-ARBA"/>
</dbReference>
<evidence type="ECO:0000313" key="12">
    <source>
        <dbReference type="Proteomes" id="UP000801492"/>
    </source>
</evidence>
<dbReference type="Gene3D" id="2.30.29.30">
    <property type="entry name" value="Pleckstrin-homology domain (PH domain)/Phosphotyrosine-binding domain (PTB)"/>
    <property type="match status" value="1"/>
</dbReference>
<accession>A0A8K0G7T8</accession>
<proteinExistence type="predicted"/>
<evidence type="ECO:0000259" key="10">
    <source>
        <dbReference type="PROSITE" id="PS50057"/>
    </source>
</evidence>
<dbReference type="Pfam" id="PF09380">
    <property type="entry name" value="FERM_C"/>
    <property type="match status" value="1"/>
</dbReference>
<dbReference type="CDD" id="cd13194">
    <property type="entry name" value="FERM_C_ERM"/>
    <property type="match status" value="1"/>
</dbReference>
<evidence type="ECO:0000256" key="5">
    <source>
        <dbReference type="ARBA" id="ARBA00023136"/>
    </source>
</evidence>
<dbReference type="InterPro" id="IPR011174">
    <property type="entry name" value="ERM"/>
</dbReference>
<dbReference type="InterPro" id="IPR046810">
    <property type="entry name" value="ERM_helical"/>
</dbReference>
<dbReference type="SUPFAM" id="SSF47031">
    <property type="entry name" value="Second domain of FERM"/>
    <property type="match status" value="1"/>
</dbReference>
<name>A0A8K0G7T8_IGNLU</name>
<dbReference type="InterPro" id="IPR019749">
    <property type="entry name" value="Band_41_domain"/>
</dbReference>
<evidence type="ECO:0000256" key="1">
    <source>
        <dbReference type="ARBA" id="ARBA00004202"/>
    </source>
</evidence>
<dbReference type="Gene3D" id="1.20.5.450">
    <property type="match status" value="1"/>
</dbReference>
<comment type="caution">
    <text evidence="11">The sequence shown here is derived from an EMBL/GenBank/DDBJ whole genome shotgun (WGS) entry which is preliminary data.</text>
</comment>
<dbReference type="InterPro" id="IPR019748">
    <property type="entry name" value="FERM_central"/>
</dbReference>
<dbReference type="Pfam" id="PF00373">
    <property type="entry name" value="FERM_M"/>
    <property type="match status" value="1"/>
</dbReference>
<dbReference type="InterPro" id="IPR000299">
    <property type="entry name" value="FERM_domain"/>
</dbReference>
<dbReference type="GO" id="GO:0005856">
    <property type="term" value="C:cytoskeleton"/>
    <property type="evidence" value="ECO:0007669"/>
    <property type="project" value="UniProtKB-SubCell"/>
</dbReference>
<evidence type="ECO:0000256" key="4">
    <source>
        <dbReference type="ARBA" id="ARBA00022475"/>
    </source>
</evidence>
<dbReference type="Proteomes" id="UP000801492">
    <property type="component" value="Unassembled WGS sequence"/>
</dbReference>
<dbReference type="PRINTS" id="PR00661">
    <property type="entry name" value="ERMFAMILY"/>
</dbReference>
<comment type="subcellular location">
    <subcellularLocation>
        <location evidence="3">Cell junction</location>
        <location evidence="3">Adherens junction</location>
    </subcellularLocation>
    <subcellularLocation>
        <location evidence="1">Cell membrane</location>
        <topology evidence="1">Peripheral membrane protein</topology>
    </subcellularLocation>
    <subcellularLocation>
        <location evidence="7">Cell projection</location>
        <location evidence="7">Rhabdomere</location>
    </subcellularLocation>
    <subcellularLocation>
        <location evidence="2">Cytoplasm</location>
        <location evidence="2">Cytoskeleton</location>
    </subcellularLocation>
</comment>
<dbReference type="InterPro" id="IPR014352">
    <property type="entry name" value="FERM/acyl-CoA-bd_prot_sf"/>
</dbReference>
<dbReference type="GO" id="GO:0003779">
    <property type="term" value="F:actin binding"/>
    <property type="evidence" value="ECO:0007669"/>
    <property type="project" value="InterPro"/>
</dbReference>
<feature type="compositionally biased region" description="Basic residues" evidence="9">
    <location>
        <begin position="29"/>
        <end position="51"/>
    </location>
</feature>
<dbReference type="InterPro" id="IPR000798">
    <property type="entry name" value="Ez/rad/moesin-like"/>
</dbReference>
<dbReference type="OrthoDB" id="6018897at2759"/>
<dbReference type="SMART" id="SM01196">
    <property type="entry name" value="FERM_C"/>
    <property type="match status" value="1"/>
</dbReference>
<sequence>MLRDNKTRIRTASGYTDAININNGVKQGPQRRHPQGARLRRRPSPNPRHQRRPLESDNHSRTTPIRHSPKIKPRQIVNNRTISSLDNKFDTKTFLGKPVGFCPLKSTAGIKEFIKLVTDILQVNGDGRQVCELAERAEQRMDDRESSTKMLGRCAVLRRFQTIACSWGPNHKPLEETPSAALYPHHHTFELLQSVKDIQPNAQRLKYRVKYYPEDVAQELIEDTTIRYFYLQVRSAILSGKIYCPPETCVLLASYAAQARHGDYNVKLHHNGFLRKEKLLPERVYEQHSMKREDWENNVMKMWQKHYGMLSEDAMLEYLKLTQNLEMYGVFYFDINNKKGTNLLLGVNALGLNIYTKEDRLNPTIAFPWSEIKNINFKGTKFTIKSSDPNSKYFIFYSPEAIINKHILNLSIGNHSLYIRRRKKDSLEVQQMKAKAAEQRRFKLEQRAKLQHETLAREKAEKREQQYQEEIKALKEEMERSQAHLMEAQLTIHKLQEQLRELQIAKQFLEEQQRELKEMMERLEHSKNMEAAERRKLEEEIAVKQEEVLRIQSEVELRDEEARRLQHEIEEANRREEELRLRHEVVRREKEREKELETLPDGASTELPSLVEVNEQLRDELQSLQEQLDQTRVDSKETEMDRIHRQNLREGRDKYKTLNEIRKGNTIRRVDMFENM</sequence>
<dbReference type="InterPro" id="IPR018980">
    <property type="entry name" value="FERM_PH-like_C"/>
</dbReference>
<dbReference type="PANTHER" id="PTHR23281">
    <property type="entry name" value="MERLIN/MOESIN/EZRIN/RADIXIN"/>
    <property type="match status" value="1"/>
</dbReference>
<gene>
    <name evidence="11" type="ORF">ILUMI_17545</name>
</gene>
<dbReference type="SMART" id="SM00295">
    <property type="entry name" value="B41"/>
    <property type="match status" value="1"/>
</dbReference>
<evidence type="ECO:0000256" key="2">
    <source>
        <dbReference type="ARBA" id="ARBA00004245"/>
    </source>
</evidence>
<dbReference type="CDD" id="cd14473">
    <property type="entry name" value="FERM_B-lobe"/>
    <property type="match status" value="1"/>
</dbReference>
<evidence type="ECO:0000256" key="7">
    <source>
        <dbReference type="ARBA" id="ARBA00043944"/>
    </source>
</evidence>
<dbReference type="GO" id="GO:0005886">
    <property type="term" value="C:plasma membrane"/>
    <property type="evidence" value="ECO:0007669"/>
    <property type="project" value="UniProtKB-SubCell"/>
</dbReference>
<keyword evidence="6" id="KW-0206">Cytoskeleton</keyword>
<feature type="region of interest" description="Disordered" evidence="9">
    <location>
        <begin position="13"/>
        <end position="74"/>
    </location>
</feature>
<feature type="coiled-coil region" evidence="8">
    <location>
        <begin position="427"/>
        <end position="641"/>
    </location>
</feature>
<dbReference type="InterPro" id="IPR011259">
    <property type="entry name" value="ERM_C_dom"/>
</dbReference>
<dbReference type="PRINTS" id="PR00935">
    <property type="entry name" value="BAND41"/>
</dbReference>
<evidence type="ECO:0000256" key="3">
    <source>
        <dbReference type="ARBA" id="ARBA00004536"/>
    </source>
</evidence>
<keyword evidence="5" id="KW-0472">Membrane</keyword>
<dbReference type="Gene3D" id="6.10.360.10">
    <property type="match status" value="1"/>
</dbReference>
<dbReference type="GO" id="GO:0009887">
    <property type="term" value="P:animal organ morphogenesis"/>
    <property type="evidence" value="ECO:0007669"/>
    <property type="project" value="UniProtKB-ARBA"/>
</dbReference>
<dbReference type="PROSITE" id="PS50057">
    <property type="entry name" value="FERM_3"/>
    <property type="match status" value="1"/>
</dbReference>
<reference evidence="11" key="1">
    <citation type="submission" date="2019-08" db="EMBL/GenBank/DDBJ databases">
        <title>The genome of the North American firefly Photinus pyralis.</title>
        <authorList>
            <consortium name="Photinus pyralis genome working group"/>
            <person name="Fallon T.R."/>
            <person name="Sander Lower S.E."/>
            <person name="Weng J.-K."/>
        </authorList>
    </citation>
    <scope>NUCLEOTIDE SEQUENCE</scope>
    <source>
        <strain evidence="11">TRF0915ILg1</strain>
        <tissue evidence="11">Whole body</tissue>
    </source>
</reference>
<dbReference type="InterPro" id="IPR011993">
    <property type="entry name" value="PH-like_dom_sf"/>
</dbReference>
<dbReference type="Pfam" id="PF00769">
    <property type="entry name" value="ERM_C"/>
    <property type="match status" value="1"/>
</dbReference>
<feature type="domain" description="FERM" evidence="10">
    <location>
        <begin position="106"/>
        <end position="422"/>
    </location>
</feature>